<reference evidence="10" key="1">
    <citation type="journal article" date="2014" name="Int. J. Syst. Evol. Microbiol.">
        <title>Complete genome sequence of Corynebacterium casei LMG S-19264T (=DSM 44701T), isolated from a smear-ripened cheese.</title>
        <authorList>
            <consortium name="US DOE Joint Genome Institute (JGI-PGF)"/>
            <person name="Walter F."/>
            <person name="Albersmeier A."/>
            <person name="Kalinowski J."/>
            <person name="Ruckert C."/>
        </authorList>
    </citation>
    <scope>NUCLEOTIDE SEQUENCE</scope>
    <source>
        <strain evidence="10">CCM 7897</strain>
    </source>
</reference>
<proteinExistence type="inferred from homology"/>
<comment type="similarity">
    <text evidence="2 6">Belongs to the class-A beta-lactamase family.</text>
</comment>
<dbReference type="SUPFAM" id="SSF56601">
    <property type="entry name" value="beta-lactamase/transpeptidase-like"/>
    <property type="match status" value="1"/>
</dbReference>
<keyword evidence="11" id="KW-1185">Reference proteome</keyword>
<keyword evidence="8" id="KW-0732">Signal</keyword>
<evidence type="ECO:0000259" key="9">
    <source>
        <dbReference type="Pfam" id="PF13354"/>
    </source>
</evidence>
<dbReference type="PROSITE" id="PS51318">
    <property type="entry name" value="TAT"/>
    <property type="match status" value="1"/>
</dbReference>
<feature type="region of interest" description="Disordered" evidence="7">
    <location>
        <begin position="239"/>
        <end position="258"/>
    </location>
</feature>
<dbReference type="PANTHER" id="PTHR35333">
    <property type="entry name" value="BETA-LACTAMASE"/>
    <property type="match status" value="1"/>
</dbReference>
<dbReference type="PRINTS" id="PR00118">
    <property type="entry name" value="BLACTAMASEA"/>
</dbReference>
<evidence type="ECO:0000313" key="11">
    <source>
        <dbReference type="Proteomes" id="UP000606044"/>
    </source>
</evidence>
<comment type="caution">
    <text evidence="10">The sequence shown here is derived from an EMBL/GenBank/DDBJ whole genome shotgun (WGS) entry which is preliminary data.</text>
</comment>
<dbReference type="InterPro" id="IPR012338">
    <property type="entry name" value="Beta-lactam/transpept-like"/>
</dbReference>
<feature type="domain" description="Beta-lactamase class A catalytic" evidence="9">
    <location>
        <begin position="58"/>
        <end position="273"/>
    </location>
</feature>
<dbReference type="EMBL" id="BMCT01000001">
    <property type="protein sequence ID" value="GGF45210.1"/>
    <property type="molecule type" value="Genomic_DNA"/>
</dbReference>
<dbReference type="Gene3D" id="3.40.710.10">
    <property type="entry name" value="DD-peptidase/beta-lactamase superfamily"/>
    <property type="match status" value="1"/>
</dbReference>
<dbReference type="PROSITE" id="PS00146">
    <property type="entry name" value="BETA_LACTAMASE_A"/>
    <property type="match status" value="1"/>
</dbReference>
<dbReference type="GO" id="GO:0030655">
    <property type="term" value="P:beta-lactam antibiotic catabolic process"/>
    <property type="evidence" value="ECO:0007669"/>
    <property type="project" value="InterPro"/>
</dbReference>
<dbReference type="EC" id="3.5.2.6" evidence="3 6"/>
<dbReference type="InterPro" id="IPR006311">
    <property type="entry name" value="TAT_signal"/>
</dbReference>
<dbReference type="GO" id="GO:0008800">
    <property type="term" value="F:beta-lactamase activity"/>
    <property type="evidence" value="ECO:0007669"/>
    <property type="project" value="UniProtKB-UniRule"/>
</dbReference>
<keyword evidence="5 6" id="KW-0046">Antibiotic resistance</keyword>
<dbReference type="InterPro" id="IPR023650">
    <property type="entry name" value="Beta-lactam_class-A_AS"/>
</dbReference>
<accession>A0A917BH37</accession>
<name>A0A917BH37_9HYPH</name>
<evidence type="ECO:0000256" key="3">
    <source>
        <dbReference type="ARBA" id="ARBA00012865"/>
    </source>
</evidence>
<protein>
    <recommendedName>
        <fullName evidence="3 6">Beta-lactamase</fullName>
        <ecNumber evidence="3 6">3.5.2.6</ecNumber>
    </recommendedName>
</protein>
<dbReference type="PANTHER" id="PTHR35333:SF3">
    <property type="entry name" value="BETA-LACTAMASE-TYPE TRANSPEPTIDASE FOLD CONTAINING PROTEIN"/>
    <property type="match status" value="1"/>
</dbReference>
<dbReference type="InterPro" id="IPR000871">
    <property type="entry name" value="Beta-lactam_class-A"/>
</dbReference>
<evidence type="ECO:0000256" key="5">
    <source>
        <dbReference type="ARBA" id="ARBA00023251"/>
    </source>
</evidence>
<dbReference type="AlphaFoldDB" id="A0A917BH37"/>
<dbReference type="RefSeq" id="WP_188577210.1">
    <property type="nucleotide sequence ID" value="NZ_BMCT01000001.1"/>
</dbReference>
<reference evidence="10" key="2">
    <citation type="submission" date="2020-09" db="EMBL/GenBank/DDBJ databases">
        <authorList>
            <person name="Sun Q."/>
            <person name="Sedlacek I."/>
        </authorList>
    </citation>
    <scope>NUCLEOTIDE SEQUENCE</scope>
    <source>
        <strain evidence="10">CCM 7897</strain>
    </source>
</reference>
<gene>
    <name evidence="10" type="primary">bla</name>
    <name evidence="10" type="ORF">GCM10007301_00900</name>
</gene>
<organism evidence="10 11">
    <name type="scientific">Azorhizobium oxalatiphilum</name>
    <dbReference type="NCBI Taxonomy" id="980631"/>
    <lineage>
        <taxon>Bacteria</taxon>
        <taxon>Pseudomonadati</taxon>
        <taxon>Pseudomonadota</taxon>
        <taxon>Alphaproteobacteria</taxon>
        <taxon>Hyphomicrobiales</taxon>
        <taxon>Xanthobacteraceae</taxon>
        <taxon>Azorhizobium</taxon>
    </lineage>
</organism>
<dbReference type="Pfam" id="PF13354">
    <property type="entry name" value="Beta-lactamase2"/>
    <property type="match status" value="1"/>
</dbReference>
<dbReference type="NCBIfam" id="NF033103">
    <property type="entry name" value="bla_class_A"/>
    <property type="match status" value="1"/>
</dbReference>
<dbReference type="GO" id="GO:0046677">
    <property type="term" value="P:response to antibiotic"/>
    <property type="evidence" value="ECO:0007669"/>
    <property type="project" value="UniProtKB-UniRule"/>
</dbReference>
<sequence length="302" mass="31107">MLSRRRMMLTLAAASAAPLASFSLSGRALALEPAKPFGGSALAEGITALEAKSGGRLGVAVRDTGNGARFAHRGGTRFPMCSTFKFLLAAAVLERVDGGKMQLATLLPIRPVDVIDYSPMVEKNVGTGASVEALCAATMTLSDNGAANLLLAAIGGPKAVTAFARRLGDPVTRLDRTEPALNVVPPGETLDTTTPDAMADDLEKLVLGDGLKAGSRALLTQWLLDCKTGDKRLRAGLPSGWKVGDKTGTGPKRTGTANDIAVLWPPGRAPLIVTSYLTASKLDGAGNDAIHADVARLVAGAV</sequence>
<evidence type="ECO:0000256" key="4">
    <source>
        <dbReference type="ARBA" id="ARBA00022801"/>
    </source>
</evidence>
<feature type="signal peptide" evidence="8">
    <location>
        <begin position="1"/>
        <end position="30"/>
    </location>
</feature>
<evidence type="ECO:0000256" key="2">
    <source>
        <dbReference type="ARBA" id="ARBA00009009"/>
    </source>
</evidence>
<keyword evidence="4 6" id="KW-0378">Hydrolase</keyword>
<dbReference type="Proteomes" id="UP000606044">
    <property type="component" value="Unassembled WGS sequence"/>
</dbReference>
<evidence type="ECO:0000256" key="6">
    <source>
        <dbReference type="RuleBase" id="RU361140"/>
    </source>
</evidence>
<feature type="chain" id="PRO_5036836424" description="Beta-lactamase" evidence="8">
    <location>
        <begin position="31"/>
        <end position="302"/>
    </location>
</feature>
<evidence type="ECO:0000256" key="7">
    <source>
        <dbReference type="SAM" id="MobiDB-lite"/>
    </source>
</evidence>
<evidence type="ECO:0000313" key="10">
    <source>
        <dbReference type="EMBL" id="GGF45210.1"/>
    </source>
</evidence>
<evidence type="ECO:0000256" key="8">
    <source>
        <dbReference type="SAM" id="SignalP"/>
    </source>
</evidence>
<comment type="catalytic activity">
    <reaction evidence="1 6">
        <text>a beta-lactam + H2O = a substituted beta-amino acid</text>
        <dbReference type="Rhea" id="RHEA:20401"/>
        <dbReference type="ChEBI" id="CHEBI:15377"/>
        <dbReference type="ChEBI" id="CHEBI:35627"/>
        <dbReference type="ChEBI" id="CHEBI:140347"/>
        <dbReference type="EC" id="3.5.2.6"/>
    </reaction>
</comment>
<dbReference type="InterPro" id="IPR045155">
    <property type="entry name" value="Beta-lactam_cat"/>
</dbReference>
<evidence type="ECO:0000256" key="1">
    <source>
        <dbReference type="ARBA" id="ARBA00001526"/>
    </source>
</evidence>